<proteinExistence type="predicted"/>
<evidence type="ECO:0000259" key="2">
    <source>
        <dbReference type="Pfam" id="PF03732"/>
    </source>
</evidence>
<feature type="compositionally biased region" description="Basic and acidic residues" evidence="1">
    <location>
        <begin position="70"/>
        <end position="80"/>
    </location>
</feature>
<protein>
    <recommendedName>
        <fullName evidence="2">Retrotransposon gag domain-containing protein</fullName>
    </recommendedName>
</protein>
<reference evidence="3" key="1">
    <citation type="submission" date="2018-02" db="EMBL/GenBank/DDBJ databases">
        <authorList>
            <person name="Cohen D.B."/>
            <person name="Kent A.D."/>
        </authorList>
    </citation>
    <scope>NUCLEOTIDE SEQUENCE</scope>
</reference>
<feature type="compositionally biased region" description="Basic and acidic residues" evidence="1">
    <location>
        <begin position="283"/>
        <end position="297"/>
    </location>
</feature>
<feature type="compositionally biased region" description="Basic and acidic residues" evidence="1">
    <location>
        <begin position="42"/>
        <end position="58"/>
    </location>
</feature>
<feature type="region of interest" description="Disordered" evidence="1">
    <location>
        <begin position="265"/>
        <end position="297"/>
    </location>
</feature>
<evidence type="ECO:0000313" key="3">
    <source>
        <dbReference type="EMBL" id="SPC74678.1"/>
    </source>
</evidence>
<organism evidence="3">
    <name type="scientific">Fagus sylvatica</name>
    <name type="common">Beechnut</name>
    <dbReference type="NCBI Taxonomy" id="28930"/>
    <lineage>
        <taxon>Eukaryota</taxon>
        <taxon>Viridiplantae</taxon>
        <taxon>Streptophyta</taxon>
        <taxon>Embryophyta</taxon>
        <taxon>Tracheophyta</taxon>
        <taxon>Spermatophyta</taxon>
        <taxon>Magnoliopsida</taxon>
        <taxon>eudicotyledons</taxon>
        <taxon>Gunneridae</taxon>
        <taxon>Pentapetalae</taxon>
        <taxon>rosids</taxon>
        <taxon>fabids</taxon>
        <taxon>Fagales</taxon>
        <taxon>Fagaceae</taxon>
        <taxon>Fagus</taxon>
    </lineage>
</organism>
<dbReference type="Gene3D" id="2.40.70.10">
    <property type="entry name" value="Acid Proteases"/>
    <property type="match status" value="1"/>
</dbReference>
<dbReference type="Gene3D" id="3.10.10.10">
    <property type="entry name" value="HIV Type 1 Reverse Transcriptase, subunit A, domain 1"/>
    <property type="match status" value="1"/>
</dbReference>
<sequence>MDDQETNNRQVTRCRNDAAEKTLPSSRHKEESAGSSAPPSRQRTDRTARSSKQPDRSARSSRQPNRSARSSKEPDDKTARLEEKLHKIRKQMGDMKNSLKEKATHNLDNLVHRVDSPFIPSIANFPLPPRFKVPPLENFDGTKDLFDYLEAFKTIIRAFIDHFIGGQRRGRPPTHLLSVKQMEGESLRAYVHRFNKEAMQIDRPKEDVTLTAFMVGLRKGDFLYDLCKDPPKTLSELMFHRDHGHLTEDCVALKEQVETLIRQSKLQKYVSRPDNARPPKPQGPKERTENPKPGTAREIRTIVGGPATGGISCTSRKAYACQVHNIFVVQQTPKNIRLDDQIISFSEEDARGTHQPHDNALVITMNIADFTTRRVMIDNGSSVDILYLPAYQQMKLDKEKLRPMGALLVGFIGDKICLVDIVTLSITIGTYPKQVSKKVDFLVVDCPSAYNAIIERPTLNLLRTEGENQTMTIEERKTLVEPSEELNTIVLDNEHPEKSTRIGANLSPQTKESMIHFLKNNKDVFAWSHEDMPGIDPSIISHKLNVNPCLRPIKQKRRVFTLERNNAIMEEVDKLYAANFIKEVFYPNWLANVVMVKKATGKWRMCVDFTDLNKALP</sequence>
<dbReference type="InterPro" id="IPR005162">
    <property type="entry name" value="Retrotrans_gag_dom"/>
</dbReference>
<feature type="region of interest" description="Disordered" evidence="1">
    <location>
        <begin position="1"/>
        <end position="80"/>
    </location>
</feature>
<dbReference type="Pfam" id="PF03732">
    <property type="entry name" value="Retrotrans_gag"/>
    <property type="match status" value="1"/>
</dbReference>
<dbReference type="SUPFAM" id="SSF56672">
    <property type="entry name" value="DNA/RNA polymerases"/>
    <property type="match status" value="1"/>
</dbReference>
<accession>A0A2N9EIW1</accession>
<dbReference type="PANTHER" id="PTHR33240">
    <property type="entry name" value="OS08G0508500 PROTEIN"/>
    <property type="match status" value="1"/>
</dbReference>
<dbReference type="CDD" id="cd00303">
    <property type="entry name" value="retropepsin_like"/>
    <property type="match status" value="1"/>
</dbReference>
<feature type="domain" description="Retrotransposon gag" evidence="2">
    <location>
        <begin position="150"/>
        <end position="218"/>
    </location>
</feature>
<gene>
    <name evidence="3" type="ORF">FSB_LOCUS2560</name>
</gene>
<dbReference type="EMBL" id="OIVN01000119">
    <property type="protein sequence ID" value="SPC74678.1"/>
    <property type="molecule type" value="Genomic_DNA"/>
</dbReference>
<evidence type="ECO:0000256" key="1">
    <source>
        <dbReference type="SAM" id="MobiDB-lite"/>
    </source>
</evidence>
<dbReference type="InterPro" id="IPR043502">
    <property type="entry name" value="DNA/RNA_pol_sf"/>
</dbReference>
<name>A0A2N9EIW1_FAGSY</name>
<dbReference type="PANTHER" id="PTHR33240:SF15">
    <property type="entry name" value="GAG-PRO-LIKE PROTEIN"/>
    <property type="match status" value="1"/>
</dbReference>
<dbReference type="InterPro" id="IPR021109">
    <property type="entry name" value="Peptidase_aspartic_dom_sf"/>
</dbReference>
<dbReference type="AlphaFoldDB" id="A0A2N9EIW1"/>